<evidence type="ECO:0000313" key="2">
    <source>
        <dbReference type="Proteomes" id="UP000466442"/>
    </source>
</evidence>
<dbReference type="Proteomes" id="UP000466442">
    <property type="component" value="Unassembled WGS sequence"/>
</dbReference>
<keyword evidence="2" id="KW-1185">Reference proteome</keyword>
<proteinExistence type="predicted"/>
<reference evidence="1" key="1">
    <citation type="journal article" date="2021" name="Mol. Ecol. Resour.">
        <title>Apolygus lucorum genome provides insights into omnivorousness and mesophyll feeding.</title>
        <authorList>
            <person name="Liu Y."/>
            <person name="Liu H."/>
            <person name="Wang H."/>
            <person name="Huang T."/>
            <person name="Liu B."/>
            <person name="Yang B."/>
            <person name="Yin L."/>
            <person name="Li B."/>
            <person name="Zhang Y."/>
            <person name="Zhang S."/>
            <person name="Jiang F."/>
            <person name="Zhang X."/>
            <person name="Ren Y."/>
            <person name="Wang B."/>
            <person name="Wang S."/>
            <person name="Lu Y."/>
            <person name="Wu K."/>
            <person name="Fan W."/>
            <person name="Wang G."/>
        </authorList>
    </citation>
    <scope>NUCLEOTIDE SEQUENCE</scope>
    <source>
        <strain evidence="1">12Hb</strain>
    </source>
</reference>
<organism evidence="1 2">
    <name type="scientific">Apolygus lucorum</name>
    <name type="common">Small green plant bug</name>
    <name type="synonym">Lygocoris lucorum</name>
    <dbReference type="NCBI Taxonomy" id="248454"/>
    <lineage>
        <taxon>Eukaryota</taxon>
        <taxon>Metazoa</taxon>
        <taxon>Ecdysozoa</taxon>
        <taxon>Arthropoda</taxon>
        <taxon>Hexapoda</taxon>
        <taxon>Insecta</taxon>
        <taxon>Pterygota</taxon>
        <taxon>Neoptera</taxon>
        <taxon>Paraneoptera</taxon>
        <taxon>Hemiptera</taxon>
        <taxon>Heteroptera</taxon>
        <taxon>Panheteroptera</taxon>
        <taxon>Cimicomorpha</taxon>
        <taxon>Miridae</taxon>
        <taxon>Mirini</taxon>
        <taxon>Apolygus</taxon>
    </lineage>
</organism>
<dbReference type="EMBL" id="WIXP02000004">
    <property type="protein sequence ID" value="KAF6211558.1"/>
    <property type="molecule type" value="Genomic_DNA"/>
</dbReference>
<protein>
    <submittedName>
        <fullName evidence="1">Uncharacterized protein</fullName>
    </submittedName>
</protein>
<gene>
    <name evidence="1" type="ORF">GE061_012071</name>
</gene>
<comment type="caution">
    <text evidence="1">The sequence shown here is derived from an EMBL/GenBank/DDBJ whole genome shotgun (WGS) entry which is preliminary data.</text>
</comment>
<dbReference type="AlphaFoldDB" id="A0A6A4JW46"/>
<sequence>MVDDGYSDDGLYSEDEKPPAAYLHKRRNAFCITSPSADKDTSLGSAPVLNFLKKRGITPHVKKSQNEDSELEISSDEDDFRKVSEQLKKDVSLQVTLPFPVKSLKTEQYPEVDRRMMMRRNKVEVPAFLKTPRNVNIMRTRPPQAPVPSLKSTATAIGKTSLLPGSYPNFMIPK</sequence>
<accession>A0A6A4JW46</accession>
<evidence type="ECO:0000313" key="1">
    <source>
        <dbReference type="EMBL" id="KAF6211558.1"/>
    </source>
</evidence>
<name>A0A6A4JW46_APOLU</name>